<accession>A0A2H3CYW5</accession>
<dbReference type="AlphaFoldDB" id="A0A2H3CYW5"/>
<organism evidence="2 3">
    <name type="scientific">Armillaria gallica</name>
    <name type="common">Bulbous honey fungus</name>
    <name type="synonym">Armillaria bulbosa</name>
    <dbReference type="NCBI Taxonomy" id="47427"/>
    <lineage>
        <taxon>Eukaryota</taxon>
        <taxon>Fungi</taxon>
        <taxon>Dikarya</taxon>
        <taxon>Basidiomycota</taxon>
        <taxon>Agaricomycotina</taxon>
        <taxon>Agaricomycetes</taxon>
        <taxon>Agaricomycetidae</taxon>
        <taxon>Agaricales</taxon>
        <taxon>Marasmiineae</taxon>
        <taxon>Physalacriaceae</taxon>
        <taxon>Armillaria</taxon>
    </lineage>
</organism>
<dbReference type="InParanoid" id="A0A2H3CYW5"/>
<proteinExistence type="predicted"/>
<sequence length="307" mass="33928">MTWLFDTYQNMNSSCLGHGLVLLGDLIDADGRAEGDVVCYTQGDTTWHLVSTVSHILQGGETLNSGVAVQLWRKETPGTCSHPSLGRTLEPIKWEIETYVLVFPGVAFSLENMNVVRNSGPVVKVPRLIGSPLSATVLSATSMAKRHIIIPACKKMFYLSNSCFVPKSNGSPIVHSSYLPPISNSATPSSFMQLFLGSAIPRLFTQQWPLLNLNNAQTWFDTWREERGDRAIGVLDYRSPTATMFYTAETLQDELLTIKHCCIHRSPQYAALVQCSQASSDEAYDDTDSKKGPPYNKRSSGKRPFAT</sequence>
<keyword evidence="3" id="KW-1185">Reference proteome</keyword>
<dbReference type="Proteomes" id="UP000217790">
    <property type="component" value="Unassembled WGS sequence"/>
</dbReference>
<dbReference type="OrthoDB" id="429932at2759"/>
<feature type="region of interest" description="Disordered" evidence="1">
    <location>
        <begin position="282"/>
        <end position="307"/>
    </location>
</feature>
<name>A0A2H3CYW5_ARMGA</name>
<evidence type="ECO:0000256" key="1">
    <source>
        <dbReference type="SAM" id="MobiDB-lite"/>
    </source>
</evidence>
<reference evidence="3" key="1">
    <citation type="journal article" date="2017" name="Nat. Ecol. Evol.">
        <title>Genome expansion and lineage-specific genetic innovations in the forest pathogenic fungi Armillaria.</title>
        <authorList>
            <person name="Sipos G."/>
            <person name="Prasanna A.N."/>
            <person name="Walter M.C."/>
            <person name="O'Connor E."/>
            <person name="Balint B."/>
            <person name="Krizsan K."/>
            <person name="Kiss B."/>
            <person name="Hess J."/>
            <person name="Varga T."/>
            <person name="Slot J."/>
            <person name="Riley R."/>
            <person name="Boka B."/>
            <person name="Rigling D."/>
            <person name="Barry K."/>
            <person name="Lee J."/>
            <person name="Mihaltcheva S."/>
            <person name="LaButti K."/>
            <person name="Lipzen A."/>
            <person name="Waldron R."/>
            <person name="Moloney N.M."/>
            <person name="Sperisen C."/>
            <person name="Kredics L."/>
            <person name="Vagvoelgyi C."/>
            <person name="Patrignani A."/>
            <person name="Fitzpatrick D."/>
            <person name="Nagy I."/>
            <person name="Doyle S."/>
            <person name="Anderson J.B."/>
            <person name="Grigoriev I.V."/>
            <person name="Gueldener U."/>
            <person name="Muensterkoetter M."/>
            <person name="Nagy L.G."/>
        </authorList>
    </citation>
    <scope>NUCLEOTIDE SEQUENCE [LARGE SCALE GENOMIC DNA]</scope>
    <source>
        <strain evidence="3">Ar21-2</strain>
    </source>
</reference>
<dbReference type="STRING" id="47427.A0A2H3CYW5"/>
<gene>
    <name evidence="2" type="ORF">ARMGADRAFT_1136619</name>
</gene>
<dbReference type="EMBL" id="KZ293704">
    <property type="protein sequence ID" value="PBK83688.1"/>
    <property type="molecule type" value="Genomic_DNA"/>
</dbReference>
<evidence type="ECO:0000313" key="3">
    <source>
        <dbReference type="Proteomes" id="UP000217790"/>
    </source>
</evidence>
<protein>
    <submittedName>
        <fullName evidence="2">Uncharacterized protein</fullName>
    </submittedName>
</protein>
<evidence type="ECO:0000313" key="2">
    <source>
        <dbReference type="EMBL" id="PBK83688.1"/>
    </source>
</evidence>